<accession>A0ABW1XNM2</accession>
<comment type="similarity">
    <text evidence="2">Belongs to the GppA/Ppx family. GppA subfamily.</text>
</comment>
<dbReference type="Pfam" id="PF02541">
    <property type="entry name" value="Ppx-GppA"/>
    <property type="match status" value="1"/>
</dbReference>
<dbReference type="InterPro" id="IPR023709">
    <property type="entry name" value="Guo-5TP_3DP_PyrP"/>
</dbReference>
<evidence type="ECO:0000313" key="5">
    <source>
        <dbReference type="EMBL" id="MFC6441326.1"/>
    </source>
</evidence>
<dbReference type="InterPro" id="IPR050273">
    <property type="entry name" value="GppA/Ppx_hydrolase"/>
</dbReference>
<dbReference type="SUPFAM" id="SSF109604">
    <property type="entry name" value="HD-domain/PDEase-like"/>
    <property type="match status" value="1"/>
</dbReference>
<dbReference type="InterPro" id="IPR048950">
    <property type="entry name" value="Ppx_GppA_C"/>
</dbReference>
<dbReference type="Gene3D" id="3.30.420.40">
    <property type="match status" value="1"/>
</dbReference>
<comment type="pathway">
    <text evidence="2">Purine metabolism; ppGpp biosynthesis; ppGpp from GTP: step 2/2.</text>
</comment>
<dbReference type="PANTHER" id="PTHR30005:SF0">
    <property type="entry name" value="RETROGRADE REGULATION PROTEIN 2"/>
    <property type="match status" value="1"/>
</dbReference>
<dbReference type="PANTHER" id="PTHR30005">
    <property type="entry name" value="EXOPOLYPHOSPHATASE"/>
    <property type="match status" value="1"/>
</dbReference>
<dbReference type="HAMAP" id="MF_01550">
    <property type="entry name" value="GppA"/>
    <property type="match status" value="1"/>
</dbReference>
<organism evidence="5 6">
    <name type="scientific">Pseudobowmanella zhangzhouensis</name>
    <dbReference type="NCBI Taxonomy" id="1537679"/>
    <lineage>
        <taxon>Bacteria</taxon>
        <taxon>Pseudomonadati</taxon>
        <taxon>Pseudomonadota</taxon>
        <taxon>Gammaproteobacteria</taxon>
        <taxon>Alteromonadales</taxon>
        <taxon>Alteromonadaceae</taxon>
    </lineage>
</organism>
<comment type="function">
    <text evidence="2">Catalyzes the conversion of pppGpp to ppGpp. Guanosine pentaphosphate (pppGpp) is a cytoplasmic signaling molecule which together with ppGpp controls the 'stringent response', an adaptive process that allows bacteria to respond to amino acid starvation, resulting in the coordinated regulation of numerous cellular activities.</text>
</comment>
<protein>
    <recommendedName>
        <fullName evidence="2">Guanosine-5'-triphosphate,3'-diphosphate pyrophosphatase</fullName>
        <ecNumber evidence="2">3.6.1.40</ecNumber>
    </recommendedName>
    <alternativeName>
        <fullName evidence="2">Guanosine pentaphosphate phosphohydrolase</fullName>
    </alternativeName>
    <alternativeName>
        <fullName evidence="2">pppGpp-5'-phosphohydrolase</fullName>
    </alternativeName>
</protein>
<dbReference type="InterPro" id="IPR043129">
    <property type="entry name" value="ATPase_NBD"/>
</dbReference>
<proteinExistence type="inferred from homology"/>
<evidence type="ECO:0000259" key="4">
    <source>
        <dbReference type="Pfam" id="PF21447"/>
    </source>
</evidence>
<dbReference type="Pfam" id="PF21447">
    <property type="entry name" value="Ppx-GppA_III"/>
    <property type="match status" value="1"/>
</dbReference>
<feature type="domain" description="Ppx/GppA phosphatase C-terminal" evidence="4">
    <location>
        <begin position="315"/>
        <end position="489"/>
    </location>
</feature>
<evidence type="ECO:0000259" key="3">
    <source>
        <dbReference type="Pfam" id="PF02541"/>
    </source>
</evidence>
<evidence type="ECO:0000256" key="1">
    <source>
        <dbReference type="ARBA" id="ARBA00022801"/>
    </source>
</evidence>
<name>A0ABW1XNM2_9ALTE</name>
<dbReference type="EMBL" id="JBHSUS010000001">
    <property type="protein sequence ID" value="MFC6441326.1"/>
    <property type="molecule type" value="Genomic_DNA"/>
</dbReference>
<dbReference type="Proteomes" id="UP001596364">
    <property type="component" value="Unassembled WGS sequence"/>
</dbReference>
<dbReference type="RefSeq" id="WP_377148705.1">
    <property type="nucleotide sequence ID" value="NZ_JBHSUS010000001.1"/>
</dbReference>
<dbReference type="PIRSF" id="PIRSF001267">
    <property type="entry name" value="Pyrophosphatase_GppA_Ppx"/>
    <property type="match status" value="1"/>
</dbReference>
<keyword evidence="1 2" id="KW-0378">Hydrolase</keyword>
<dbReference type="EC" id="3.6.1.40" evidence="2"/>
<reference evidence="6" key="1">
    <citation type="journal article" date="2019" name="Int. J. Syst. Evol. Microbiol.">
        <title>The Global Catalogue of Microorganisms (GCM) 10K type strain sequencing project: providing services to taxonomists for standard genome sequencing and annotation.</title>
        <authorList>
            <consortium name="The Broad Institute Genomics Platform"/>
            <consortium name="The Broad Institute Genome Sequencing Center for Infectious Disease"/>
            <person name="Wu L."/>
            <person name="Ma J."/>
        </authorList>
    </citation>
    <scope>NUCLEOTIDE SEQUENCE [LARGE SCALE GENOMIC DNA]</scope>
    <source>
        <strain evidence="6">CGMCC 1.16031</strain>
    </source>
</reference>
<keyword evidence="6" id="KW-1185">Reference proteome</keyword>
<dbReference type="Gene3D" id="1.10.3210.10">
    <property type="entry name" value="Hypothetical protein af1432"/>
    <property type="match status" value="1"/>
</dbReference>
<comment type="catalytic activity">
    <reaction evidence="2">
        <text>guanosine 3'-diphosphate 5'-triphosphate + H2O = guanosine 3',5'-bis(diphosphate) + phosphate + H(+)</text>
        <dbReference type="Rhea" id="RHEA:13073"/>
        <dbReference type="ChEBI" id="CHEBI:15377"/>
        <dbReference type="ChEBI" id="CHEBI:15378"/>
        <dbReference type="ChEBI" id="CHEBI:43474"/>
        <dbReference type="ChEBI" id="CHEBI:77828"/>
        <dbReference type="ChEBI" id="CHEBI:142410"/>
        <dbReference type="EC" id="3.6.1.40"/>
    </reaction>
</comment>
<comment type="caution">
    <text evidence="5">The sequence shown here is derived from an EMBL/GenBank/DDBJ whole genome shotgun (WGS) entry which is preliminary data.</text>
</comment>
<dbReference type="Gene3D" id="3.30.420.150">
    <property type="entry name" value="Exopolyphosphatase. Domain 2"/>
    <property type="match status" value="1"/>
</dbReference>
<gene>
    <name evidence="2" type="primary">gppA</name>
    <name evidence="5" type="ORF">ACFP85_14330</name>
</gene>
<evidence type="ECO:0000256" key="2">
    <source>
        <dbReference type="HAMAP-Rule" id="MF_01550"/>
    </source>
</evidence>
<dbReference type="SUPFAM" id="SSF53067">
    <property type="entry name" value="Actin-like ATPase domain"/>
    <property type="match status" value="2"/>
</dbReference>
<dbReference type="InterPro" id="IPR030673">
    <property type="entry name" value="PyroPPase_GppA_Ppx"/>
</dbReference>
<evidence type="ECO:0000313" key="6">
    <source>
        <dbReference type="Proteomes" id="UP001596364"/>
    </source>
</evidence>
<dbReference type="InterPro" id="IPR003695">
    <property type="entry name" value="Ppx_GppA_N"/>
</dbReference>
<feature type="domain" description="Ppx/GppA phosphatase N-terminal" evidence="3">
    <location>
        <begin position="28"/>
        <end position="308"/>
    </location>
</feature>
<sequence length="503" mass="56326">MRDVVPLAPQPEEYYAAIDLGSNSFHMVVIKVVAGSVHIVGKVKQKIRLAAGLDENMNLDEASMQRGWECLEAFSEWLADIPKQNQRVVATATLRLARNAEEFIARGRYILGCDINVISGEEEARQIYLGVAYTSQTLGHTLVIDIGGASTEIVVGEGFDPKQLTSLNMGCVTYLERYFSDGLLSQSNFDAAIAAAKENIQPVAEMFLPYDWQQCMGASGTPQAIVEILVSQGINDSIRLSYLHELMQQCISIGRHKDLNIEGLDESRKQPFPSGLAILIALFECLNIDEMQISGGALREGLIYGMLETREQHNVRVQTINSITQRFDIDACQAERVEELAKALFKQVPKSFWLVGFDACGVLDAAARLHEIGTHIEYKNSHLHGAYILNYLDMPGFTRLQRDVIRDLVHNYRQSIDVKLLNGYQPRIRNSLTLLTRLLRVAVILCIRRSGQRVPVPKLSLEGDGTLQLQFEAGWLARHPLIRIELANEAWLQHRAGWIMQVS</sequence>